<accession>B6QCL7</accession>
<comment type="similarity">
    <text evidence="1">Belongs to the saccharopine dehydrogenase family.</text>
</comment>
<dbReference type="GO" id="GO:0009247">
    <property type="term" value="P:glycolipid biosynthetic process"/>
    <property type="evidence" value="ECO:0007669"/>
    <property type="project" value="TreeGrafter"/>
</dbReference>
<dbReference type="GO" id="GO:0005811">
    <property type="term" value="C:lipid droplet"/>
    <property type="evidence" value="ECO:0007669"/>
    <property type="project" value="TreeGrafter"/>
</dbReference>
<feature type="domain" description="Saccharopine dehydrogenase NADP binding" evidence="3">
    <location>
        <begin position="13"/>
        <end position="146"/>
    </location>
</feature>
<sequence length="428" mass="47186">MSFKKHGRQYDLIVLGATGYSGRLTAEQITINLPSNLKWAVAGRSEDKLNHLVSRCMDLNPHRIQPGMELQNPTIEICNLNNEEVSELAKKTFCLITTVGPYALHGEYAFRACAETGTHYIDCTPEVPWTLEMIKKYEATAKASGAWMIPQCAMESAPSDILTWAVAEEVRSEFSSRVGDIVMDQHQLTSIPSGGTLATILNLFGQYPLKTLLQSIEPYALSPVPNGHPLPKRSRWSSLTGVHKIAGLPLLSTSISGKANAAIVSRTWGLFKQEPNLKKEFYGPEFTYQEYMYAPGFVRGMLMHYFLVTGGYLLLLAPVRASIRRFVTKPGDGPDTKKAKEEVIELRAVAKPASKAGENRQVLGKLTYHGSMYFLTATFLAEAAATMLEEDDSSRLTGGIYTPACLGQGYIDRLRGVGVQISTEIQNL</sequence>
<evidence type="ECO:0000313" key="5">
    <source>
        <dbReference type="Proteomes" id="UP000001294"/>
    </source>
</evidence>
<dbReference type="InterPro" id="IPR051276">
    <property type="entry name" value="Saccharopine_DH-like_oxidrdct"/>
</dbReference>
<dbReference type="AlphaFoldDB" id="B6QCL7"/>
<dbReference type="PhylomeDB" id="B6QCL7"/>
<dbReference type="InterPro" id="IPR036291">
    <property type="entry name" value="NAD(P)-bd_dom_sf"/>
</dbReference>
<dbReference type="Pfam" id="PF03435">
    <property type="entry name" value="Sacchrp_dh_NADP"/>
    <property type="match status" value="1"/>
</dbReference>
<dbReference type="OrthoDB" id="10268090at2759"/>
<dbReference type="InterPro" id="IPR005097">
    <property type="entry name" value="Sacchrp_dh_NADP-bd"/>
</dbReference>
<gene>
    <name evidence="4" type="ORF">PMAA_067690</name>
</gene>
<dbReference type="PANTHER" id="PTHR12286">
    <property type="entry name" value="SACCHAROPINE DEHYDROGENASE-LIKE OXIDOREDUCTASE"/>
    <property type="match status" value="1"/>
</dbReference>
<reference evidence="5" key="1">
    <citation type="journal article" date="2015" name="Genome Announc.">
        <title>Genome sequence of the AIDS-associated pathogen Penicillium marneffei (ATCC18224) and its near taxonomic relative Talaromyces stipitatus (ATCC10500).</title>
        <authorList>
            <person name="Nierman W.C."/>
            <person name="Fedorova-Abrams N.D."/>
            <person name="Andrianopoulos A."/>
        </authorList>
    </citation>
    <scope>NUCLEOTIDE SEQUENCE [LARGE SCALE GENOMIC DNA]</scope>
    <source>
        <strain evidence="5">ATCC 18224 / CBS 334.59 / QM 7333</strain>
    </source>
</reference>
<evidence type="ECO:0000256" key="1">
    <source>
        <dbReference type="ARBA" id="ARBA00038048"/>
    </source>
</evidence>
<keyword evidence="5" id="KW-1185">Reference proteome</keyword>
<dbReference type="VEuPathDB" id="FungiDB:PMAA_067690"/>
<dbReference type="HOGENOM" id="CLU_031002_0_1_1"/>
<evidence type="ECO:0000313" key="4">
    <source>
        <dbReference type="EMBL" id="EEA25671.1"/>
    </source>
</evidence>
<organism evidence="4 5">
    <name type="scientific">Talaromyces marneffei (strain ATCC 18224 / CBS 334.59 / QM 7333)</name>
    <name type="common">Penicillium marneffei</name>
    <dbReference type="NCBI Taxonomy" id="441960"/>
    <lineage>
        <taxon>Eukaryota</taxon>
        <taxon>Fungi</taxon>
        <taxon>Dikarya</taxon>
        <taxon>Ascomycota</taxon>
        <taxon>Pezizomycotina</taxon>
        <taxon>Eurotiomycetes</taxon>
        <taxon>Eurotiomycetidae</taxon>
        <taxon>Eurotiales</taxon>
        <taxon>Trichocomaceae</taxon>
        <taxon>Talaromyces</taxon>
        <taxon>Talaromyces sect. Talaromyces</taxon>
    </lineage>
</organism>
<name>B6QCL7_TALMQ</name>
<dbReference type="Gene3D" id="3.40.50.720">
    <property type="entry name" value="NAD(P)-binding Rossmann-like Domain"/>
    <property type="match status" value="1"/>
</dbReference>
<keyword evidence="2" id="KW-0812">Transmembrane</keyword>
<keyword evidence="2" id="KW-1133">Transmembrane helix</keyword>
<evidence type="ECO:0000259" key="3">
    <source>
        <dbReference type="Pfam" id="PF03435"/>
    </source>
</evidence>
<dbReference type="GO" id="GO:0005739">
    <property type="term" value="C:mitochondrion"/>
    <property type="evidence" value="ECO:0007669"/>
    <property type="project" value="TreeGrafter"/>
</dbReference>
<dbReference type="PANTHER" id="PTHR12286:SF5">
    <property type="entry name" value="SACCHAROPINE DEHYDROGENASE-LIKE OXIDOREDUCTASE"/>
    <property type="match status" value="1"/>
</dbReference>
<proteinExistence type="inferred from homology"/>
<dbReference type="EMBL" id="DS995900">
    <property type="protein sequence ID" value="EEA25671.1"/>
    <property type="molecule type" value="Genomic_DNA"/>
</dbReference>
<dbReference type="GO" id="GO:0005886">
    <property type="term" value="C:plasma membrane"/>
    <property type="evidence" value="ECO:0007669"/>
    <property type="project" value="TreeGrafter"/>
</dbReference>
<feature type="transmembrane region" description="Helical" evidence="2">
    <location>
        <begin position="302"/>
        <end position="319"/>
    </location>
</feature>
<protein>
    <recommendedName>
        <fullName evidence="3">Saccharopine dehydrogenase NADP binding domain-containing protein</fullName>
    </recommendedName>
</protein>
<dbReference type="SUPFAM" id="SSF51735">
    <property type="entry name" value="NAD(P)-binding Rossmann-fold domains"/>
    <property type="match status" value="1"/>
</dbReference>
<dbReference type="Proteomes" id="UP000001294">
    <property type="component" value="Unassembled WGS sequence"/>
</dbReference>
<evidence type="ECO:0000256" key="2">
    <source>
        <dbReference type="SAM" id="Phobius"/>
    </source>
</evidence>
<keyword evidence="2" id="KW-0472">Membrane</keyword>